<evidence type="ECO:0000313" key="1">
    <source>
        <dbReference type="EMBL" id="KAI3724411.1"/>
    </source>
</evidence>
<name>A0ACB9BQU1_CICIN</name>
<organism evidence="1 2">
    <name type="scientific">Cichorium intybus</name>
    <name type="common">Chicory</name>
    <dbReference type="NCBI Taxonomy" id="13427"/>
    <lineage>
        <taxon>Eukaryota</taxon>
        <taxon>Viridiplantae</taxon>
        <taxon>Streptophyta</taxon>
        <taxon>Embryophyta</taxon>
        <taxon>Tracheophyta</taxon>
        <taxon>Spermatophyta</taxon>
        <taxon>Magnoliopsida</taxon>
        <taxon>eudicotyledons</taxon>
        <taxon>Gunneridae</taxon>
        <taxon>Pentapetalae</taxon>
        <taxon>asterids</taxon>
        <taxon>campanulids</taxon>
        <taxon>Asterales</taxon>
        <taxon>Asteraceae</taxon>
        <taxon>Cichorioideae</taxon>
        <taxon>Cichorieae</taxon>
        <taxon>Cichoriinae</taxon>
        <taxon>Cichorium</taxon>
    </lineage>
</organism>
<protein>
    <submittedName>
        <fullName evidence="1">Uncharacterized protein</fullName>
    </submittedName>
</protein>
<gene>
    <name evidence="1" type="ORF">L2E82_36186</name>
</gene>
<reference evidence="2" key="1">
    <citation type="journal article" date="2022" name="Mol. Ecol. Resour.">
        <title>The genomes of chicory, endive, great burdock and yacon provide insights into Asteraceae palaeo-polyploidization history and plant inulin production.</title>
        <authorList>
            <person name="Fan W."/>
            <person name="Wang S."/>
            <person name="Wang H."/>
            <person name="Wang A."/>
            <person name="Jiang F."/>
            <person name="Liu H."/>
            <person name="Zhao H."/>
            <person name="Xu D."/>
            <person name="Zhang Y."/>
        </authorList>
    </citation>
    <scope>NUCLEOTIDE SEQUENCE [LARGE SCALE GENOMIC DNA]</scope>
    <source>
        <strain evidence="2">cv. Punajuju</strain>
    </source>
</reference>
<proteinExistence type="predicted"/>
<reference evidence="1 2" key="2">
    <citation type="journal article" date="2022" name="Mol. Ecol. Resour.">
        <title>The genomes of chicory, endive, great burdock and yacon provide insights into Asteraceae paleo-polyploidization history and plant inulin production.</title>
        <authorList>
            <person name="Fan W."/>
            <person name="Wang S."/>
            <person name="Wang H."/>
            <person name="Wang A."/>
            <person name="Jiang F."/>
            <person name="Liu H."/>
            <person name="Zhao H."/>
            <person name="Xu D."/>
            <person name="Zhang Y."/>
        </authorList>
    </citation>
    <scope>NUCLEOTIDE SEQUENCE [LARGE SCALE GENOMIC DNA]</scope>
    <source>
        <strain evidence="2">cv. Punajuju</strain>
        <tissue evidence="1">Leaves</tissue>
    </source>
</reference>
<dbReference type="Proteomes" id="UP001055811">
    <property type="component" value="Linkage Group LG06"/>
</dbReference>
<keyword evidence="2" id="KW-1185">Reference proteome</keyword>
<dbReference type="EMBL" id="CM042014">
    <property type="protein sequence ID" value="KAI3724411.1"/>
    <property type="molecule type" value="Genomic_DNA"/>
</dbReference>
<evidence type="ECO:0000313" key="2">
    <source>
        <dbReference type="Proteomes" id="UP001055811"/>
    </source>
</evidence>
<accession>A0ACB9BQU1</accession>
<sequence length="91" mass="9802">MAKDILAIQISTVASESAFSLSGRILDVYRTNLSTVIVEALVCTKDWVGKSSKPIVDDIDDALKDDEVAFAIEEALRINCGKGKIMMPADA</sequence>
<comment type="caution">
    <text evidence="1">The sequence shown here is derived from an EMBL/GenBank/DDBJ whole genome shotgun (WGS) entry which is preliminary data.</text>
</comment>